<evidence type="ECO:0000256" key="6">
    <source>
        <dbReference type="RuleBase" id="RU004466"/>
    </source>
</evidence>
<dbReference type="SFLD" id="SFLDS00005">
    <property type="entry name" value="Isoprenoid_Synthase_Type_I"/>
    <property type="match status" value="1"/>
</dbReference>
<dbReference type="SUPFAM" id="SSF48576">
    <property type="entry name" value="Terpenoid synthases"/>
    <property type="match status" value="1"/>
</dbReference>
<dbReference type="AlphaFoldDB" id="A0A9D2KCG5"/>
<name>A0A9D2KCG5_9BACT</name>
<dbReference type="PANTHER" id="PTHR12001">
    <property type="entry name" value="GERANYLGERANYL PYROPHOSPHATE SYNTHASE"/>
    <property type="match status" value="1"/>
</dbReference>
<proteinExistence type="inferred from homology"/>
<dbReference type="EMBL" id="DXAQ01000137">
    <property type="protein sequence ID" value="HIZ90111.1"/>
    <property type="molecule type" value="Genomic_DNA"/>
</dbReference>
<dbReference type="GO" id="GO:0004659">
    <property type="term" value="F:prenyltransferase activity"/>
    <property type="evidence" value="ECO:0007669"/>
    <property type="project" value="InterPro"/>
</dbReference>
<sequence length="324" mass="36310">MTAKEALNLVKDDIEKVEQFLKDDIKTSVPLINEVILYLLSSGGKRLRPVFLALSARMCGYTGENIPTMSAVIEYIHTATLLHDDIIDGAKYRRKRPTANSLYGNDVAVLCGDFLYSRSYITLTEYGAKQVQMILSSAALTMSEGEVIQLLKTGDINLTFDDYIQIITRKTAVLFSAACEIGGRLAEVSEDKIKALKDFGYYLGLGFQMTDDILDYMGNPEITGKKNGTDLFEGKLTLPVIKTLEKADNNEKNIITEMFKKKERNDDDLKIIKDIMEKYDIEKVSEKTADEYINKSLQSLNVFEDNDYRKALIALALAMVGRAA</sequence>
<evidence type="ECO:0000256" key="3">
    <source>
        <dbReference type="ARBA" id="ARBA00022679"/>
    </source>
</evidence>
<dbReference type="InterPro" id="IPR000092">
    <property type="entry name" value="Polyprenyl_synt"/>
</dbReference>
<dbReference type="GO" id="GO:0008299">
    <property type="term" value="P:isoprenoid biosynthetic process"/>
    <property type="evidence" value="ECO:0007669"/>
    <property type="project" value="InterPro"/>
</dbReference>
<keyword evidence="3 6" id="KW-0808">Transferase</keyword>
<dbReference type="CDD" id="cd00685">
    <property type="entry name" value="Trans_IPPS_HT"/>
    <property type="match status" value="1"/>
</dbReference>
<comment type="caution">
    <text evidence="7">The sequence shown here is derived from an EMBL/GenBank/DDBJ whole genome shotgun (WGS) entry which is preliminary data.</text>
</comment>
<reference evidence="7" key="2">
    <citation type="submission" date="2021-04" db="EMBL/GenBank/DDBJ databases">
        <authorList>
            <person name="Gilroy R."/>
        </authorList>
    </citation>
    <scope>NUCLEOTIDE SEQUENCE</scope>
    <source>
        <strain evidence="7">ChiW4-1371</strain>
    </source>
</reference>
<evidence type="ECO:0000256" key="5">
    <source>
        <dbReference type="ARBA" id="ARBA00022842"/>
    </source>
</evidence>
<evidence type="ECO:0000313" key="8">
    <source>
        <dbReference type="Proteomes" id="UP000824176"/>
    </source>
</evidence>
<keyword evidence="5" id="KW-0460">Magnesium</keyword>
<dbReference type="InterPro" id="IPR033749">
    <property type="entry name" value="Polyprenyl_synt_CS"/>
</dbReference>
<evidence type="ECO:0000256" key="2">
    <source>
        <dbReference type="ARBA" id="ARBA00006706"/>
    </source>
</evidence>
<dbReference type="Gene3D" id="1.10.600.10">
    <property type="entry name" value="Farnesyl Diphosphate Synthase"/>
    <property type="match status" value="1"/>
</dbReference>
<gene>
    <name evidence="7" type="ORF">H9804_09190</name>
</gene>
<dbReference type="Proteomes" id="UP000824176">
    <property type="component" value="Unassembled WGS sequence"/>
</dbReference>
<keyword evidence="4" id="KW-0479">Metal-binding</keyword>
<evidence type="ECO:0000313" key="7">
    <source>
        <dbReference type="EMBL" id="HIZ90111.1"/>
    </source>
</evidence>
<comment type="cofactor">
    <cofactor evidence="1">
        <name>Mg(2+)</name>
        <dbReference type="ChEBI" id="CHEBI:18420"/>
    </cofactor>
</comment>
<protein>
    <submittedName>
        <fullName evidence="7">Polyprenyl synthetase family protein</fullName>
    </submittedName>
</protein>
<dbReference type="PANTHER" id="PTHR12001:SF69">
    <property type="entry name" value="ALL TRANS-POLYPRENYL-DIPHOSPHATE SYNTHASE PDSS1"/>
    <property type="match status" value="1"/>
</dbReference>
<reference evidence="7" key="1">
    <citation type="journal article" date="2021" name="PeerJ">
        <title>Extensive microbial diversity within the chicken gut microbiome revealed by metagenomics and culture.</title>
        <authorList>
            <person name="Gilroy R."/>
            <person name="Ravi A."/>
            <person name="Getino M."/>
            <person name="Pursley I."/>
            <person name="Horton D.L."/>
            <person name="Alikhan N.F."/>
            <person name="Baker D."/>
            <person name="Gharbi K."/>
            <person name="Hall N."/>
            <person name="Watson M."/>
            <person name="Adriaenssens E.M."/>
            <person name="Foster-Nyarko E."/>
            <person name="Jarju S."/>
            <person name="Secka A."/>
            <person name="Antonio M."/>
            <person name="Oren A."/>
            <person name="Chaudhuri R.R."/>
            <person name="La Ragione R."/>
            <person name="Hildebrand F."/>
            <person name="Pallen M.J."/>
        </authorList>
    </citation>
    <scope>NUCLEOTIDE SEQUENCE</scope>
    <source>
        <strain evidence="7">ChiW4-1371</strain>
    </source>
</reference>
<dbReference type="InterPro" id="IPR008949">
    <property type="entry name" value="Isoprenoid_synthase_dom_sf"/>
</dbReference>
<organism evidence="7 8">
    <name type="scientific">Candidatus Mucispirillum faecigallinarum</name>
    <dbReference type="NCBI Taxonomy" id="2838699"/>
    <lineage>
        <taxon>Bacteria</taxon>
        <taxon>Pseudomonadati</taxon>
        <taxon>Deferribacterota</taxon>
        <taxon>Deferribacteres</taxon>
        <taxon>Deferribacterales</taxon>
        <taxon>Mucispirillaceae</taxon>
        <taxon>Mucispirillum</taxon>
    </lineage>
</organism>
<dbReference type="PROSITE" id="PS00444">
    <property type="entry name" value="POLYPRENYL_SYNTHASE_2"/>
    <property type="match status" value="1"/>
</dbReference>
<accession>A0A9D2KCG5</accession>
<comment type="similarity">
    <text evidence="2 6">Belongs to the FPP/GGPP synthase family.</text>
</comment>
<evidence type="ECO:0000256" key="1">
    <source>
        <dbReference type="ARBA" id="ARBA00001946"/>
    </source>
</evidence>
<dbReference type="GO" id="GO:0046872">
    <property type="term" value="F:metal ion binding"/>
    <property type="evidence" value="ECO:0007669"/>
    <property type="project" value="UniProtKB-KW"/>
</dbReference>
<dbReference type="Pfam" id="PF00348">
    <property type="entry name" value="polyprenyl_synt"/>
    <property type="match status" value="1"/>
</dbReference>
<evidence type="ECO:0000256" key="4">
    <source>
        <dbReference type="ARBA" id="ARBA00022723"/>
    </source>
</evidence>